<dbReference type="SUPFAM" id="SSF82171">
    <property type="entry name" value="DPP6 N-terminal domain-like"/>
    <property type="match status" value="1"/>
</dbReference>
<sequence>DQLSKDQQEAWAIFGVYPGFGWMPDSKEIVFWSQGKIKRANIENASVSEIPFEVNNTIKIAETHQVKHDVFSEEFNPKVIRHAVTSPDGKTLVFNAVGYLWKKSLPNGTPER</sequence>
<dbReference type="EMBL" id="JAAVJS010000585">
    <property type="protein sequence ID" value="NJX17398.1"/>
    <property type="molecule type" value="Genomic_DNA"/>
</dbReference>
<comment type="caution">
    <text evidence="1">The sequence shown here is derived from an EMBL/GenBank/DDBJ whole genome shotgun (WGS) entry which is preliminary data.</text>
</comment>
<evidence type="ECO:0000313" key="2">
    <source>
        <dbReference type="Proteomes" id="UP000760545"/>
    </source>
</evidence>
<protein>
    <submittedName>
        <fullName evidence="1">Amidohydrolase</fullName>
    </submittedName>
</protein>
<reference evidence="1 2" key="1">
    <citation type="submission" date="2020-03" db="EMBL/GenBank/DDBJ databases">
        <title>Tamlana sp. nov, isolated from XXX.</title>
        <authorList>
            <person name="Cao W.R."/>
        </authorList>
    </citation>
    <scope>NUCLEOTIDE SEQUENCE [LARGE SCALE GENOMIC DNA]</scope>
    <source>
        <strain evidence="1 2">HST1-43</strain>
    </source>
</reference>
<gene>
    <name evidence="1" type="ORF">HC176_18160</name>
</gene>
<accession>A0ABX1DL53</accession>
<organism evidence="1 2">
    <name type="scientific">Tamlana crocina</name>
    <dbReference type="NCBI Taxonomy" id="393006"/>
    <lineage>
        <taxon>Bacteria</taxon>
        <taxon>Pseudomonadati</taxon>
        <taxon>Bacteroidota</taxon>
        <taxon>Flavobacteriia</taxon>
        <taxon>Flavobacteriales</taxon>
        <taxon>Flavobacteriaceae</taxon>
        <taxon>Tamlana</taxon>
    </lineage>
</organism>
<proteinExistence type="predicted"/>
<keyword evidence="2" id="KW-1185">Reference proteome</keyword>
<dbReference type="Proteomes" id="UP000760545">
    <property type="component" value="Unassembled WGS sequence"/>
</dbReference>
<name>A0ABX1DL53_9FLAO</name>
<feature type="non-terminal residue" evidence="1">
    <location>
        <position position="1"/>
    </location>
</feature>
<evidence type="ECO:0000313" key="1">
    <source>
        <dbReference type="EMBL" id="NJX17398.1"/>
    </source>
</evidence>
<feature type="non-terminal residue" evidence="1">
    <location>
        <position position="112"/>
    </location>
</feature>